<dbReference type="InterPro" id="IPR010572">
    <property type="entry name" value="Tail_dom"/>
</dbReference>
<dbReference type="RefSeq" id="WP_148988043.1">
    <property type="nucleotide sequence ID" value="NZ_VTEV01000004.1"/>
</dbReference>
<dbReference type="EMBL" id="VTEV01000004">
    <property type="protein sequence ID" value="TYS68057.1"/>
    <property type="molecule type" value="Genomic_DNA"/>
</dbReference>
<reference evidence="3 4" key="1">
    <citation type="submission" date="2019-08" db="EMBL/GenBank/DDBJ databases">
        <title>Bacillus genomes from the desert of Cuatro Cienegas, Coahuila.</title>
        <authorList>
            <person name="Olmedo-Alvarez G."/>
        </authorList>
    </citation>
    <scope>NUCLEOTIDE SEQUENCE [LARGE SCALE GENOMIC DNA]</scope>
    <source>
        <strain evidence="3 4">CH28_1T</strain>
    </source>
</reference>
<dbReference type="InterPro" id="IPR044051">
    <property type="entry name" value="Prophage_tail_N"/>
</dbReference>
<dbReference type="OrthoDB" id="2311165at2"/>
<organism evidence="3 4">
    <name type="scientific">Sutcliffiella horikoshii</name>
    <dbReference type="NCBI Taxonomy" id="79883"/>
    <lineage>
        <taxon>Bacteria</taxon>
        <taxon>Bacillati</taxon>
        <taxon>Bacillota</taxon>
        <taxon>Bacilli</taxon>
        <taxon>Bacillales</taxon>
        <taxon>Bacillaceae</taxon>
        <taxon>Sutcliffiella</taxon>
    </lineage>
</organism>
<dbReference type="Pfam" id="PF18994">
    <property type="entry name" value="Prophage_tailD1"/>
    <property type="match status" value="1"/>
</dbReference>
<name>A0A5D4SX76_9BACI</name>
<evidence type="ECO:0008006" key="5">
    <source>
        <dbReference type="Google" id="ProtNLM"/>
    </source>
</evidence>
<dbReference type="Pfam" id="PF06605">
    <property type="entry name" value="Prophage_tail"/>
    <property type="match status" value="1"/>
</dbReference>
<proteinExistence type="predicted"/>
<dbReference type="InterPro" id="IPR011050">
    <property type="entry name" value="Pectin_lyase_fold/virulence"/>
</dbReference>
<dbReference type="AlphaFoldDB" id="A0A5D4SX76"/>
<dbReference type="SUPFAM" id="SSF51126">
    <property type="entry name" value="Pectin lyase-like"/>
    <property type="match status" value="1"/>
</dbReference>
<feature type="domain" description="Prophage endopeptidase tail N-terminal" evidence="2">
    <location>
        <begin position="9"/>
        <end position="83"/>
    </location>
</feature>
<dbReference type="Gene3D" id="3.55.50.40">
    <property type="match status" value="1"/>
</dbReference>
<evidence type="ECO:0000313" key="3">
    <source>
        <dbReference type="EMBL" id="TYS68057.1"/>
    </source>
</evidence>
<sequence length="885" mass="98023">MLPITLNDTTENLINIKGLNRKRKVNGEKTIKFSVIPNEYNEHAFVLVEPEAIFKFKGEEYVIKSVNERNYGLSTIKHVDAVHKFFDDLINIQQHDLHNGSMTFDAALTFVFEDTGYSFIVLDSFLAQPFENFGRDNRLALFETVLQRYGAEFYITGNTVYLKREIGVKTDFQYRYGMNIKSIDKQISTKNINSWIRGYGGKPDDDGNYPIEEVYISPNYDNIGDKEAKAYYNENITTVDGMQSKLQQLLVDEPQLSLKVDIVQIPGYTHNIANEGDYGYIIYEPMKDLIIEARVVELDELFKEVDGEWVVDKTNVTLANPRRKTTDRITRLEQTSKSYQDLLDGIGTLPISVLDQAVRRATEMLLGSATELEYTENGLVARSKINPDHLVLVSSAGVGVSVDNGQTFREAITGEGIVADLIVVGTMLFDRIKGGTLTLGGPDNGNGRMLVLNENGEVNADVDGNNAAYENLYASKFESPTVVNYSAKNFTFYVSDKKLTQYTGAIDPNDDNDGTSWSEPLATINEALRRIPLYYDGSAKIWLNSGGTHYGDVVLRGFVGRGRIEIDGQNRTGTKIVGNISAGSNLLNLDFHDFTINGRSGSYAVVSSYQNSYANFHKINLHGNSSDRGFDFLQSGYGQVSECDVQSVSQGILGRYGATVWARDNTGVCTSQGIYAYGGYVVGHGTAPEGNTVNQSENAGGKIFATFDYPYTEPPPPPPEPETTSTWNSTGTYKGDSWRDNFGGQWFTDGYGEDAVVQGYYGGFGIYRGLWFFGSSPSTAVTGKTIKSMRLYAHRKNSGGSGGSVTCYFKPHTYTGRPGSVPSFQSPSTQAAFKWNEAKWITIPSSFYAGFESGSYKGIGIYINSTSEANYAKFFVDAKLEITYE</sequence>
<feature type="domain" description="Tail spike" evidence="1">
    <location>
        <begin position="86"/>
        <end position="331"/>
    </location>
</feature>
<evidence type="ECO:0000259" key="2">
    <source>
        <dbReference type="Pfam" id="PF18994"/>
    </source>
</evidence>
<evidence type="ECO:0000259" key="1">
    <source>
        <dbReference type="Pfam" id="PF06605"/>
    </source>
</evidence>
<gene>
    <name evidence="3" type="ORF">FZC76_09880</name>
</gene>
<evidence type="ECO:0000313" key="4">
    <source>
        <dbReference type="Proteomes" id="UP000322524"/>
    </source>
</evidence>
<accession>A0A5D4SX76</accession>
<comment type="caution">
    <text evidence="3">The sequence shown here is derived from an EMBL/GenBank/DDBJ whole genome shotgun (WGS) entry which is preliminary data.</text>
</comment>
<protein>
    <recommendedName>
        <fullName evidence="5">Prophage tail endopeptidase domain-containing protein</fullName>
    </recommendedName>
</protein>
<dbReference type="Proteomes" id="UP000322524">
    <property type="component" value="Unassembled WGS sequence"/>
</dbReference>
<dbReference type="Gene3D" id="6.20.110.10">
    <property type="match status" value="1"/>
</dbReference>